<dbReference type="EMBL" id="CP071060">
    <property type="protein sequence ID" value="QSI76541.1"/>
    <property type="molecule type" value="Genomic_DNA"/>
</dbReference>
<reference evidence="3 4" key="1">
    <citation type="submission" date="2021-02" db="EMBL/GenBank/DDBJ databases">
        <title>Niveibacterium changnyeongensis HC41.</title>
        <authorList>
            <person name="Kang M."/>
        </authorList>
    </citation>
    <scope>NUCLEOTIDE SEQUENCE [LARGE SCALE GENOMIC DNA]</scope>
    <source>
        <strain evidence="3 4">HC41</strain>
    </source>
</reference>
<evidence type="ECO:0000313" key="4">
    <source>
        <dbReference type="Proteomes" id="UP000663570"/>
    </source>
</evidence>
<sequence length="128" mass="13344">MAKETHKSCRAGRSVVIATSLWLMAGTGFAATASTSTEALPAGHPQQAQSSKKATQKPAPLIDINSASKAQLKTLYGVGDAEADRIIAARPFKTKTDLVTTAGLPTGIYVANKHKIIAIQKTKSSPKG</sequence>
<feature type="compositionally biased region" description="Low complexity" evidence="1">
    <location>
        <begin position="45"/>
        <end position="59"/>
    </location>
</feature>
<dbReference type="Gene3D" id="1.10.150.320">
    <property type="entry name" value="Photosystem II 12 kDa extrinsic protein"/>
    <property type="match status" value="1"/>
</dbReference>
<evidence type="ECO:0000256" key="2">
    <source>
        <dbReference type="SAM" id="SignalP"/>
    </source>
</evidence>
<proteinExistence type="predicted"/>
<dbReference type="Pfam" id="PF12836">
    <property type="entry name" value="HHH_3"/>
    <property type="match status" value="1"/>
</dbReference>
<keyword evidence="4" id="KW-1185">Reference proteome</keyword>
<organism evidence="3 4">
    <name type="scientific">Niveibacterium microcysteis</name>
    <dbReference type="NCBI Taxonomy" id="2811415"/>
    <lineage>
        <taxon>Bacteria</taxon>
        <taxon>Pseudomonadati</taxon>
        <taxon>Pseudomonadota</taxon>
        <taxon>Betaproteobacteria</taxon>
        <taxon>Rhodocyclales</taxon>
        <taxon>Rhodocyclaceae</taxon>
        <taxon>Niveibacterium</taxon>
    </lineage>
</organism>
<dbReference type="RefSeq" id="WP_206254203.1">
    <property type="nucleotide sequence ID" value="NZ_CP071060.1"/>
</dbReference>
<name>A0ABX7M557_9RHOO</name>
<feature type="region of interest" description="Disordered" evidence="1">
    <location>
        <begin position="37"/>
        <end position="60"/>
    </location>
</feature>
<evidence type="ECO:0000313" key="3">
    <source>
        <dbReference type="EMBL" id="QSI76541.1"/>
    </source>
</evidence>
<feature type="signal peptide" evidence="2">
    <location>
        <begin position="1"/>
        <end position="30"/>
    </location>
</feature>
<keyword evidence="2" id="KW-0732">Signal</keyword>
<accession>A0ABX7M557</accession>
<feature type="chain" id="PRO_5046248086" evidence="2">
    <location>
        <begin position="31"/>
        <end position="128"/>
    </location>
</feature>
<dbReference type="SUPFAM" id="SSF81585">
    <property type="entry name" value="PsbU/PolX domain-like"/>
    <property type="match status" value="1"/>
</dbReference>
<dbReference type="Proteomes" id="UP000663570">
    <property type="component" value="Chromosome"/>
</dbReference>
<gene>
    <name evidence="3" type="ORF">JY500_19105</name>
</gene>
<protein>
    <submittedName>
        <fullName evidence="3">Helix-hairpin-helix domain-containing protein</fullName>
    </submittedName>
</protein>
<evidence type="ECO:0000256" key="1">
    <source>
        <dbReference type="SAM" id="MobiDB-lite"/>
    </source>
</evidence>